<evidence type="ECO:0000313" key="9">
    <source>
        <dbReference type="EMBL" id="ERN04758.1"/>
    </source>
</evidence>
<feature type="compositionally biased region" description="Polar residues" evidence="7">
    <location>
        <begin position="66"/>
        <end position="79"/>
    </location>
</feature>
<evidence type="ECO:0000256" key="4">
    <source>
        <dbReference type="ARBA" id="ARBA00022833"/>
    </source>
</evidence>
<feature type="compositionally biased region" description="Polar residues" evidence="7">
    <location>
        <begin position="87"/>
        <end position="101"/>
    </location>
</feature>
<keyword evidence="3 6" id="KW-0863">Zinc-finger</keyword>
<dbReference type="Proteomes" id="UP000017836">
    <property type="component" value="Unassembled WGS sequence"/>
</dbReference>
<gene>
    <name evidence="9" type="ORF">AMTR_s00140p00029580</name>
</gene>
<dbReference type="eggNOG" id="ENOG502QS7V">
    <property type="taxonomic scope" value="Eukaryota"/>
</dbReference>
<dbReference type="Gramene" id="ERN04758">
    <property type="protein sequence ID" value="ERN04758"/>
    <property type="gene ID" value="AMTR_s00140p00029580"/>
</dbReference>
<dbReference type="GO" id="GO:0000977">
    <property type="term" value="F:RNA polymerase II transcription regulatory region sequence-specific DNA binding"/>
    <property type="evidence" value="ECO:0000318"/>
    <property type="project" value="GO_Central"/>
</dbReference>
<keyword evidence="4" id="KW-0862">Zinc</keyword>
<evidence type="ECO:0000256" key="5">
    <source>
        <dbReference type="ARBA" id="ARBA00023242"/>
    </source>
</evidence>
<sequence length="1205" mass="133071">MCGSPNPSEREQFFERFVIGTSPRSGLKREYEFARRVQSEISASLGKRRGSTKDDSGQSPIKEPNNKGNYSSKDGSDQSPIKEPNDKGNNSSQEIGQASLIGNASTEHEVEILGASPPQTLRKRITRSISRANAAAFSLPEISSLEMKIEGPEGIQVFKRRRWTREQGNKGFEGKLIDDSMNKLMNSERKESLESESNLLEGCKDKPTQMELIGEPVCCSPVNSSASDMKEVVGTQEPARPITEVGDVDNGEPLVVKSEICEEGVARQNDVGKREPKFLKSEICTDGVPQENDVLKCETPILDSEICEGVSGKNDIEKTQPATLLSECEDGIARRQNDGEKTEPQILNSKICEDVVARPNDVEKSETSISNSEIFEDGVSRENDVVAFETKNCVVQQSEGAMDLDSGIQGEEVENVSRTPANESKSIILLNDSKDEVGTSMDREMSSDAPGSSTKASSSLRSSARKKLELKMSKKIALTKFPSNARELLATGLLEGCTVHYIFRGKGERLRGTIKEGGILCYCSSCNGNKIVNSFQFEIHAGSLHKRCSEFIFLDNGKSFRDVLKEISFSPRDMLEVTIQNAIGSSSSCKEFQVHASGLGLPTTSKKHFPLRKSPRIKPEIQVNLSPSKPIMTSDTPESTSKDIVLQKKCRGRPKLIKRDFGLHLSEGSESTGEDIVWQKQLNGRPKLTKKDFGFHAMSESPESIAKDIVPQKQHNGRPKLAKKSFGLHEMSESPESTAKDVVLQKQHNGRPKLTKKDLGLHKLVFEPNVLPNGAELAYYAQGERLLDGYKTENGIFCLCCRTEVSPSTFEAHAGWASRRKPYLHIYTSDGVSLHSLAVSLSRDRKFSNVDNDDLCTFCWDGGNLLLCDGCPRSFHPDCVGLPCIPRGDWYCAYCEKNSLDCKSIDQTTERCRRVVKTAATEVGGCVLCRAHDFNKTGFGPRTVILCDQCEKEYHVGCLKDHGMSDLKELPKGEWFCSAGCSRIRAALQKLIVHGDESLPTSLTDIIKKKHKEKGPSTEGLGDIRWRLLSGKIASSDSRALLSKAVALFHDCFDPILEITTGRDLIPTMVFGRSMRDQEFSGNYCAVLTVNSSVVSAGILRIFGQEVAELPLVATSLDCQGQGYFQALFSCIERLLGFLNVKYIVLPAADEAESIWTEKFGFTKMSQDQVSRYTKDRQMMVFQGTSMLQKAVPKCRVIRRGPNGS</sequence>
<feature type="domain" description="PHD-type" evidence="8">
    <location>
        <begin position="853"/>
        <end position="898"/>
    </location>
</feature>
<dbReference type="InterPro" id="IPR056511">
    <property type="entry name" value="IDM1_C"/>
</dbReference>
<dbReference type="Gene3D" id="3.30.40.10">
    <property type="entry name" value="Zinc/RING finger domain, C3HC4 (zinc finger)"/>
    <property type="match status" value="2"/>
</dbReference>
<dbReference type="HOGENOM" id="CLU_010489_0_0_1"/>
<dbReference type="SUPFAM" id="SSF55729">
    <property type="entry name" value="Acyl-CoA N-acyltransferases (Nat)"/>
    <property type="match status" value="1"/>
</dbReference>
<dbReference type="InterPro" id="IPR059153">
    <property type="entry name" value="NSD_PHD-1st"/>
</dbReference>
<dbReference type="STRING" id="13333.W1PA17"/>
<accession>W1PA17</accession>
<feature type="compositionally biased region" description="Basic and acidic residues" evidence="7">
    <location>
        <begin position="27"/>
        <end position="38"/>
    </location>
</feature>
<dbReference type="FunFam" id="3.40.630.30:FF:000073">
    <property type="entry name" value="PHD finger family protein"/>
    <property type="match status" value="1"/>
</dbReference>
<dbReference type="OMA" id="SECEDGI"/>
<evidence type="ECO:0000259" key="8">
    <source>
        <dbReference type="PROSITE" id="PS50016"/>
    </source>
</evidence>
<dbReference type="Pfam" id="PF23209">
    <property type="entry name" value="IDM1_C"/>
    <property type="match status" value="1"/>
</dbReference>
<dbReference type="PANTHER" id="PTHR47025">
    <property type="entry name" value="AUTOIMMUNE REGULATOR"/>
    <property type="match status" value="1"/>
</dbReference>
<feature type="compositionally biased region" description="Basic and acidic residues" evidence="7">
    <location>
        <begin position="432"/>
        <end position="446"/>
    </location>
</feature>
<feature type="region of interest" description="Disordered" evidence="7">
    <location>
        <begin position="432"/>
        <end position="465"/>
    </location>
</feature>
<dbReference type="EMBL" id="KI394169">
    <property type="protein sequence ID" value="ERN04758.1"/>
    <property type="molecule type" value="Genomic_DNA"/>
</dbReference>
<dbReference type="InterPro" id="IPR032308">
    <property type="entry name" value="TDBD"/>
</dbReference>
<dbReference type="Pfam" id="PF16135">
    <property type="entry name" value="TDBD"/>
    <property type="match status" value="2"/>
</dbReference>
<dbReference type="InterPro" id="IPR011011">
    <property type="entry name" value="Znf_FYVE_PHD"/>
</dbReference>
<keyword evidence="2" id="KW-0479">Metal-binding</keyword>
<name>W1PA17_AMBTC</name>
<protein>
    <recommendedName>
        <fullName evidence="8">PHD-type domain-containing protein</fullName>
    </recommendedName>
</protein>
<organism evidence="9 10">
    <name type="scientific">Amborella trichopoda</name>
    <dbReference type="NCBI Taxonomy" id="13333"/>
    <lineage>
        <taxon>Eukaryota</taxon>
        <taxon>Viridiplantae</taxon>
        <taxon>Streptophyta</taxon>
        <taxon>Embryophyta</taxon>
        <taxon>Tracheophyta</taxon>
        <taxon>Spermatophyta</taxon>
        <taxon>Magnoliopsida</taxon>
        <taxon>Amborellales</taxon>
        <taxon>Amborellaceae</taxon>
        <taxon>Amborella</taxon>
    </lineage>
</organism>
<dbReference type="GO" id="GO:0005634">
    <property type="term" value="C:nucleus"/>
    <property type="evidence" value="ECO:0000318"/>
    <property type="project" value="GO_Central"/>
</dbReference>
<reference evidence="10" key="1">
    <citation type="journal article" date="2013" name="Science">
        <title>The Amborella genome and the evolution of flowering plants.</title>
        <authorList>
            <consortium name="Amborella Genome Project"/>
        </authorList>
    </citation>
    <scope>NUCLEOTIDE SEQUENCE [LARGE SCALE GENOMIC DNA]</scope>
</reference>
<dbReference type="InterPro" id="IPR001965">
    <property type="entry name" value="Znf_PHD"/>
</dbReference>
<keyword evidence="5" id="KW-0539">Nucleus</keyword>
<proteinExistence type="predicted"/>
<dbReference type="InterPro" id="IPR019787">
    <property type="entry name" value="Znf_PHD-finger"/>
</dbReference>
<evidence type="ECO:0000256" key="6">
    <source>
        <dbReference type="PROSITE-ProRule" id="PRU00146"/>
    </source>
</evidence>
<dbReference type="Gene3D" id="3.40.630.30">
    <property type="match status" value="1"/>
</dbReference>
<dbReference type="GO" id="GO:0042393">
    <property type="term" value="F:histone binding"/>
    <property type="evidence" value="ECO:0000318"/>
    <property type="project" value="GO_Central"/>
</dbReference>
<evidence type="ECO:0000256" key="7">
    <source>
        <dbReference type="SAM" id="MobiDB-lite"/>
    </source>
</evidence>
<evidence type="ECO:0000313" key="10">
    <source>
        <dbReference type="Proteomes" id="UP000017836"/>
    </source>
</evidence>
<evidence type="ECO:0000256" key="3">
    <source>
        <dbReference type="ARBA" id="ARBA00022771"/>
    </source>
</evidence>
<dbReference type="PROSITE" id="PS50016">
    <property type="entry name" value="ZF_PHD_2"/>
    <property type="match status" value="1"/>
</dbReference>
<dbReference type="Pfam" id="PF23011">
    <property type="entry name" value="PHD-1st_NSD"/>
    <property type="match status" value="1"/>
</dbReference>
<dbReference type="GO" id="GO:0003682">
    <property type="term" value="F:chromatin binding"/>
    <property type="evidence" value="ECO:0000318"/>
    <property type="project" value="GO_Central"/>
</dbReference>
<dbReference type="FunFam" id="3.30.40.10:FF:000506">
    <property type="entry name" value="Acyl-CoA N-acyltransferase with RING/FYVE/PHD-type zinc finger domain"/>
    <property type="match status" value="1"/>
</dbReference>
<comment type="subcellular location">
    <subcellularLocation>
        <location evidence="1">Nucleus</location>
    </subcellularLocation>
</comment>
<evidence type="ECO:0000256" key="1">
    <source>
        <dbReference type="ARBA" id="ARBA00004123"/>
    </source>
</evidence>
<dbReference type="GO" id="GO:0045944">
    <property type="term" value="P:positive regulation of transcription by RNA polymerase II"/>
    <property type="evidence" value="ECO:0000318"/>
    <property type="project" value="GO_Central"/>
</dbReference>
<dbReference type="GO" id="GO:0008270">
    <property type="term" value="F:zinc ion binding"/>
    <property type="evidence" value="ECO:0007669"/>
    <property type="project" value="UniProtKB-KW"/>
</dbReference>
<evidence type="ECO:0000256" key="2">
    <source>
        <dbReference type="ARBA" id="ARBA00022723"/>
    </source>
</evidence>
<dbReference type="PANTHER" id="PTHR47025:SF2">
    <property type="entry name" value="AUTOIMMUNE REGULATOR"/>
    <property type="match status" value="1"/>
</dbReference>
<dbReference type="PROSITE" id="PS01359">
    <property type="entry name" value="ZF_PHD_1"/>
    <property type="match status" value="1"/>
</dbReference>
<dbReference type="InterPro" id="IPR013083">
    <property type="entry name" value="Znf_RING/FYVE/PHD"/>
</dbReference>
<dbReference type="AlphaFoldDB" id="W1PA17"/>
<dbReference type="InterPro" id="IPR016181">
    <property type="entry name" value="Acyl_CoA_acyltransferase"/>
</dbReference>
<feature type="compositionally biased region" description="Low complexity" evidence="7">
    <location>
        <begin position="452"/>
        <end position="462"/>
    </location>
</feature>
<dbReference type="CDD" id="cd15539">
    <property type="entry name" value="PHD1_AIRE"/>
    <property type="match status" value="1"/>
</dbReference>
<dbReference type="SMART" id="SM00249">
    <property type="entry name" value="PHD"/>
    <property type="match status" value="2"/>
</dbReference>
<dbReference type="InterPro" id="IPR019786">
    <property type="entry name" value="Zinc_finger_PHD-type_CS"/>
</dbReference>
<feature type="region of interest" description="Disordered" evidence="7">
    <location>
        <begin position="1"/>
        <end position="101"/>
    </location>
</feature>
<dbReference type="SUPFAM" id="SSF57903">
    <property type="entry name" value="FYVE/PHD zinc finger"/>
    <property type="match status" value="2"/>
</dbReference>
<keyword evidence="10" id="KW-1185">Reference proteome</keyword>